<dbReference type="GO" id="GO:0005737">
    <property type="term" value="C:cytoplasm"/>
    <property type="evidence" value="ECO:0007669"/>
    <property type="project" value="TreeGrafter"/>
</dbReference>
<dbReference type="GO" id="GO:0051015">
    <property type="term" value="F:actin filament binding"/>
    <property type="evidence" value="ECO:0007669"/>
    <property type="project" value="InterPro"/>
</dbReference>
<sequence>MSIKDRINRMREDSNNWRNRVSIEILTPDADAIPTVGQIRQSLAASQESWRKRVEKRDAANFTVAGRVGRSPSNVSPECNQCPLNLEDAINFPHRPAAVPIVRMTSKENQPTPKLFRAEQKTTEATTARSVSPTETVKQTVVVPALQEDALVDFFKSAPLLETNQLDNLQFPVNKTLTVDRTPANYQRIVEARRAARPERRKPSRTPNPLKSLAERTDLRTEYEEVRCSSATLQSQTSTPYQHLLHPVDPASRISNEAAMRRSMLANSVLVGLSSRENFSDAKSNLRQVTENQPLPLSVSQRQLLPYKPTMLLQVKGRRHVQVRLVCPSADSMNSGDCFVLVTSEAVFAWLGEFANVVEINKARELASWIHCHHELGYRSADSDTTDYVTVQQQAVDVPNEHTTEEPDDTVDPIGSPATRFWKALGYEDSQSVQPCGTNDEDELYEVLIQHTNRVYQVTVDQLVPCMQYWGSPMRHRLLRTDQAYVFDFGSEVYLWTGTQISPEIRLAGIELVHQAYSAPYDYNNCRLNPLDPLSSDLLFLQTQLTTSVYAQIQPYSADELYETAFNEPPPLPTLLTLEGRFVGRGGEGCRYEDGIMRRYRVESGSLRVWHVSEFSRTEIPEASHGQFHQGDTYVIRWPFKVLHVGLRDVPTRNAELLQEQCAYFFWQGSQSKVTEQGAAALMTIELDEERGPQVSFHSRITPSVCLFTAPVVSSPFVQPTIRYVQHGSIERNTLATEDRNVWLYLGVEVGLLAHHFATGI</sequence>
<dbReference type="PANTHER" id="PTHR11977:SF45">
    <property type="entry name" value="SUPERVILLIN"/>
    <property type="match status" value="1"/>
</dbReference>
<dbReference type="GO" id="GO:0005546">
    <property type="term" value="F:phosphatidylinositol-4,5-bisphosphate binding"/>
    <property type="evidence" value="ECO:0007669"/>
    <property type="project" value="TreeGrafter"/>
</dbReference>
<feature type="domain" description="Gelsolin-like" evidence="2">
    <location>
        <begin position="324"/>
        <end position="376"/>
    </location>
</feature>
<reference evidence="3 4" key="1">
    <citation type="journal article" date="2019" name="Gigascience">
        <title>Whole-genome sequence of the oriental lung fluke Paragonimus westermani.</title>
        <authorList>
            <person name="Oey H."/>
            <person name="Zakrzewski M."/>
            <person name="Narain K."/>
            <person name="Devi K.R."/>
            <person name="Agatsuma T."/>
            <person name="Nawaratna S."/>
            <person name="Gobert G.N."/>
            <person name="Jones M.K."/>
            <person name="Ragan M.A."/>
            <person name="McManus D.P."/>
            <person name="Krause L."/>
        </authorList>
    </citation>
    <scope>NUCLEOTIDE SEQUENCE [LARGE SCALE GENOMIC DNA]</scope>
    <source>
        <strain evidence="3 4">IND2009</strain>
    </source>
</reference>
<accession>A0A5J4NNM5</accession>
<dbReference type="PANTHER" id="PTHR11977">
    <property type="entry name" value="VILLIN"/>
    <property type="match status" value="1"/>
</dbReference>
<evidence type="ECO:0000313" key="4">
    <source>
        <dbReference type="Proteomes" id="UP000324629"/>
    </source>
</evidence>
<evidence type="ECO:0000256" key="1">
    <source>
        <dbReference type="SAM" id="MobiDB-lite"/>
    </source>
</evidence>
<organism evidence="3 4">
    <name type="scientific">Paragonimus westermani</name>
    <dbReference type="NCBI Taxonomy" id="34504"/>
    <lineage>
        <taxon>Eukaryota</taxon>
        <taxon>Metazoa</taxon>
        <taxon>Spiralia</taxon>
        <taxon>Lophotrochozoa</taxon>
        <taxon>Platyhelminthes</taxon>
        <taxon>Trematoda</taxon>
        <taxon>Digenea</taxon>
        <taxon>Plagiorchiida</taxon>
        <taxon>Troglotremata</taxon>
        <taxon>Troglotrematidae</taxon>
        <taxon>Paragonimus</taxon>
    </lineage>
</organism>
<dbReference type="GO" id="GO:0051014">
    <property type="term" value="P:actin filament severing"/>
    <property type="evidence" value="ECO:0007669"/>
    <property type="project" value="TreeGrafter"/>
</dbReference>
<dbReference type="AlphaFoldDB" id="A0A5J4NNM5"/>
<evidence type="ECO:0000259" key="2">
    <source>
        <dbReference type="Pfam" id="PF00626"/>
    </source>
</evidence>
<dbReference type="SUPFAM" id="SSF55753">
    <property type="entry name" value="Actin depolymerizing proteins"/>
    <property type="match status" value="3"/>
</dbReference>
<protein>
    <submittedName>
        <fullName evidence="3">Supervillin</fullName>
    </submittedName>
</protein>
<dbReference type="GO" id="GO:0051016">
    <property type="term" value="P:barbed-end actin filament capping"/>
    <property type="evidence" value="ECO:0007669"/>
    <property type="project" value="TreeGrafter"/>
</dbReference>
<proteinExistence type="predicted"/>
<evidence type="ECO:0000313" key="3">
    <source>
        <dbReference type="EMBL" id="KAA3677152.1"/>
    </source>
</evidence>
<dbReference type="GO" id="GO:0008154">
    <property type="term" value="P:actin polymerization or depolymerization"/>
    <property type="evidence" value="ECO:0007669"/>
    <property type="project" value="TreeGrafter"/>
</dbReference>
<name>A0A5J4NNM5_9TREM</name>
<gene>
    <name evidence="3" type="ORF">DEA37_0008683</name>
</gene>
<dbReference type="Pfam" id="PF00626">
    <property type="entry name" value="Gelsolin"/>
    <property type="match status" value="1"/>
</dbReference>
<dbReference type="Gene3D" id="3.40.20.10">
    <property type="entry name" value="Severin"/>
    <property type="match status" value="3"/>
</dbReference>
<keyword evidence="4" id="KW-1185">Reference proteome</keyword>
<comment type="caution">
    <text evidence="3">The sequence shown here is derived from an EMBL/GenBank/DDBJ whole genome shotgun (WGS) entry which is preliminary data.</text>
</comment>
<dbReference type="SMART" id="SM00262">
    <property type="entry name" value="GEL"/>
    <property type="match status" value="2"/>
</dbReference>
<dbReference type="InterPro" id="IPR029006">
    <property type="entry name" value="ADF-H/Gelsolin-like_dom_sf"/>
</dbReference>
<dbReference type="Proteomes" id="UP000324629">
    <property type="component" value="Unassembled WGS sequence"/>
</dbReference>
<feature type="region of interest" description="Disordered" evidence="1">
    <location>
        <begin position="193"/>
        <end position="212"/>
    </location>
</feature>
<dbReference type="GO" id="GO:0015629">
    <property type="term" value="C:actin cytoskeleton"/>
    <property type="evidence" value="ECO:0007669"/>
    <property type="project" value="TreeGrafter"/>
</dbReference>
<dbReference type="EMBL" id="QNGE01001638">
    <property type="protein sequence ID" value="KAA3677152.1"/>
    <property type="molecule type" value="Genomic_DNA"/>
</dbReference>
<dbReference type="InterPro" id="IPR007123">
    <property type="entry name" value="Gelsolin-like_dom"/>
</dbReference>
<dbReference type="InterPro" id="IPR007122">
    <property type="entry name" value="Villin/Gelsolin"/>
</dbReference>